<proteinExistence type="predicted"/>
<keyword evidence="2" id="KW-1185">Reference proteome</keyword>
<gene>
    <name evidence="1" type="ORF">MTBBW1_1140012</name>
</gene>
<sequence length="38" mass="4226">MLGGLAFKKLLMKKSEAKIETKVGIIFKNSSKGRTDEQ</sequence>
<organism evidence="1 2">
    <name type="scientific">Desulfamplus magnetovallimortis</name>
    <dbReference type="NCBI Taxonomy" id="1246637"/>
    <lineage>
        <taxon>Bacteria</taxon>
        <taxon>Pseudomonadati</taxon>
        <taxon>Thermodesulfobacteriota</taxon>
        <taxon>Desulfobacteria</taxon>
        <taxon>Desulfobacterales</taxon>
        <taxon>Desulfobacteraceae</taxon>
        <taxon>Desulfamplus</taxon>
    </lineage>
</organism>
<dbReference type="Proteomes" id="UP000191931">
    <property type="component" value="Unassembled WGS sequence"/>
</dbReference>
<name>A0A1W1H5U2_9BACT</name>
<reference evidence="1 2" key="1">
    <citation type="submission" date="2017-03" db="EMBL/GenBank/DDBJ databases">
        <authorList>
            <person name="Afonso C.L."/>
            <person name="Miller P.J."/>
            <person name="Scott M.A."/>
            <person name="Spackman E."/>
            <person name="Goraichik I."/>
            <person name="Dimitrov K.M."/>
            <person name="Suarez D.L."/>
            <person name="Swayne D.E."/>
        </authorList>
    </citation>
    <scope>NUCLEOTIDE SEQUENCE [LARGE SCALE GENOMIC DNA]</scope>
    <source>
        <strain evidence="1">PRJEB14757</strain>
    </source>
</reference>
<dbReference type="AlphaFoldDB" id="A0A1W1H5U2"/>
<accession>A0A1W1H5U2</accession>
<dbReference type="EMBL" id="FWEV01000018">
    <property type="protein sequence ID" value="SLM27822.1"/>
    <property type="molecule type" value="Genomic_DNA"/>
</dbReference>
<evidence type="ECO:0000313" key="1">
    <source>
        <dbReference type="EMBL" id="SLM27822.1"/>
    </source>
</evidence>
<evidence type="ECO:0000313" key="2">
    <source>
        <dbReference type="Proteomes" id="UP000191931"/>
    </source>
</evidence>
<protein>
    <submittedName>
        <fullName evidence="1">Uncharacterized protein</fullName>
    </submittedName>
</protein>